<evidence type="ECO:0000313" key="7">
    <source>
        <dbReference type="Proteomes" id="UP001271007"/>
    </source>
</evidence>
<dbReference type="CDD" id="cd19079">
    <property type="entry name" value="AKR_EcYajO-like"/>
    <property type="match status" value="1"/>
</dbReference>
<dbReference type="Proteomes" id="UP001271007">
    <property type="component" value="Unassembled WGS sequence"/>
</dbReference>
<dbReference type="AlphaFoldDB" id="A0AAJ0DDU9"/>
<dbReference type="InterPro" id="IPR036812">
    <property type="entry name" value="NAD(P)_OxRdtase_dom_sf"/>
</dbReference>
<proteinExistence type="inferred from homology"/>
<dbReference type="EMBL" id="JAWDJX010000051">
    <property type="protein sequence ID" value="KAK3048239.1"/>
    <property type="molecule type" value="Genomic_DNA"/>
</dbReference>
<evidence type="ECO:0000313" key="6">
    <source>
        <dbReference type="EMBL" id="KAK3048239.1"/>
    </source>
</evidence>
<feature type="domain" description="NADP-dependent oxidoreductase" evidence="5">
    <location>
        <begin position="27"/>
        <end position="336"/>
    </location>
</feature>
<reference evidence="6" key="1">
    <citation type="submission" date="2023-04" db="EMBL/GenBank/DDBJ databases">
        <title>Black Yeasts Isolated from many extreme environments.</title>
        <authorList>
            <person name="Coleine C."/>
            <person name="Stajich J.E."/>
            <person name="Selbmann L."/>
        </authorList>
    </citation>
    <scope>NUCLEOTIDE SEQUENCE</scope>
    <source>
        <strain evidence="6">CCFEE 5312</strain>
    </source>
</reference>
<gene>
    <name evidence="6" type="ORF">LTR09_010400</name>
</gene>
<keyword evidence="3" id="KW-0560">Oxidoreductase</keyword>
<dbReference type="InterPro" id="IPR050523">
    <property type="entry name" value="AKR_Detox_Biosynth"/>
</dbReference>
<evidence type="ECO:0000259" key="5">
    <source>
        <dbReference type="Pfam" id="PF00248"/>
    </source>
</evidence>
<evidence type="ECO:0000256" key="3">
    <source>
        <dbReference type="ARBA" id="ARBA00023002"/>
    </source>
</evidence>
<comment type="similarity">
    <text evidence="1">Belongs to the aldo/keto reductase family.</text>
</comment>
<dbReference type="Gene3D" id="3.20.20.100">
    <property type="entry name" value="NADP-dependent oxidoreductase domain"/>
    <property type="match status" value="1"/>
</dbReference>
<dbReference type="GO" id="GO:0016491">
    <property type="term" value="F:oxidoreductase activity"/>
    <property type="evidence" value="ECO:0007669"/>
    <property type="project" value="UniProtKB-KW"/>
</dbReference>
<dbReference type="InterPro" id="IPR023210">
    <property type="entry name" value="NADP_OxRdtase_dom"/>
</dbReference>
<protein>
    <recommendedName>
        <fullName evidence="5">NADP-dependent oxidoreductase domain-containing protein</fullName>
    </recommendedName>
</protein>
<dbReference type="Pfam" id="PF00248">
    <property type="entry name" value="Aldo_ket_red"/>
    <property type="match status" value="1"/>
</dbReference>
<evidence type="ECO:0000256" key="2">
    <source>
        <dbReference type="ARBA" id="ARBA00022857"/>
    </source>
</evidence>
<dbReference type="PANTHER" id="PTHR43364:SF9">
    <property type="entry name" value="OXIDOREDUCTASE"/>
    <property type="match status" value="1"/>
</dbReference>
<dbReference type="GO" id="GO:0005829">
    <property type="term" value="C:cytosol"/>
    <property type="evidence" value="ECO:0007669"/>
    <property type="project" value="UniProtKB-ARBA"/>
</dbReference>
<feature type="region of interest" description="Disordered" evidence="4">
    <location>
        <begin position="248"/>
        <end position="267"/>
    </location>
</feature>
<keyword evidence="2" id="KW-0521">NADP</keyword>
<sequence length="351" mass="39350">MSSATMNIPKATYRQLGRSGLRVSNPILGAMSIGDKRWQPWVIEEDEALPLLKAAYDRGINTWDTANVYSNGASEEIIGAAIRKYSIPRQKLVLLTKCCGTVRESNDPETMALKDIEKTVDYVNQRGLSRQGIFNAVDASLKRLGTDYIDLLQIHRYDATAPVEETMKALHDLVEAGKVRYIGASSMWAVQFAGMQWTAERKGWTKFVSMQNWYNLLYREEEREMIRFCYDTGVGLIPWGPLAQGSLARPADQAGKTARSEGKSGPAEVDAAIIGRVQELAEKKGWPMSHVALAWSNKRISSPIIGFSSVKRMDEAIEANGKELSEEEEKYLEELYQPKQVMGFDTTLKRV</sequence>
<dbReference type="SUPFAM" id="SSF51430">
    <property type="entry name" value="NAD(P)-linked oxidoreductase"/>
    <property type="match status" value="1"/>
</dbReference>
<name>A0AAJ0DDU9_9PEZI</name>
<dbReference type="FunFam" id="3.20.20.100:FF:000004">
    <property type="entry name" value="Oxidoreductase, aldo/keto reductase"/>
    <property type="match status" value="1"/>
</dbReference>
<comment type="caution">
    <text evidence="6">The sequence shown here is derived from an EMBL/GenBank/DDBJ whole genome shotgun (WGS) entry which is preliminary data.</text>
</comment>
<evidence type="ECO:0000256" key="1">
    <source>
        <dbReference type="ARBA" id="ARBA00007905"/>
    </source>
</evidence>
<organism evidence="6 7">
    <name type="scientific">Extremus antarcticus</name>
    <dbReference type="NCBI Taxonomy" id="702011"/>
    <lineage>
        <taxon>Eukaryota</taxon>
        <taxon>Fungi</taxon>
        <taxon>Dikarya</taxon>
        <taxon>Ascomycota</taxon>
        <taxon>Pezizomycotina</taxon>
        <taxon>Dothideomycetes</taxon>
        <taxon>Dothideomycetidae</taxon>
        <taxon>Mycosphaerellales</taxon>
        <taxon>Extremaceae</taxon>
        <taxon>Extremus</taxon>
    </lineage>
</organism>
<dbReference type="PANTHER" id="PTHR43364">
    <property type="entry name" value="NADH-SPECIFIC METHYLGLYOXAL REDUCTASE-RELATED"/>
    <property type="match status" value="1"/>
</dbReference>
<evidence type="ECO:0000256" key="4">
    <source>
        <dbReference type="SAM" id="MobiDB-lite"/>
    </source>
</evidence>
<accession>A0AAJ0DDU9</accession>
<keyword evidence="7" id="KW-1185">Reference proteome</keyword>